<organism evidence="1">
    <name type="scientific">Sesamum radiatum</name>
    <name type="common">Black benniseed</name>
    <dbReference type="NCBI Taxonomy" id="300843"/>
    <lineage>
        <taxon>Eukaryota</taxon>
        <taxon>Viridiplantae</taxon>
        <taxon>Streptophyta</taxon>
        <taxon>Embryophyta</taxon>
        <taxon>Tracheophyta</taxon>
        <taxon>Spermatophyta</taxon>
        <taxon>Magnoliopsida</taxon>
        <taxon>eudicotyledons</taxon>
        <taxon>Gunneridae</taxon>
        <taxon>Pentapetalae</taxon>
        <taxon>asterids</taxon>
        <taxon>lamiids</taxon>
        <taxon>Lamiales</taxon>
        <taxon>Pedaliaceae</taxon>
        <taxon>Sesamum</taxon>
    </lineage>
</organism>
<reference evidence="1" key="1">
    <citation type="submission" date="2020-06" db="EMBL/GenBank/DDBJ databases">
        <authorList>
            <person name="Li T."/>
            <person name="Hu X."/>
            <person name="Zhang T."/>
            <person name="Song X."/>
            <person name="Zhang H."/>
            <person name="Dai N."/>
            <person name="Sheng W."/>
            <person name="Hou X."/>
            <person name="Wei L."/>
        </authorList>
    </citation>
    <scope>NUCLEOTIDE SEQUENCE</scope>
    <source>
        <strain evidence="1">G02</strain>
        <tissue evidence="1">Leaf</tissue>
    </source>
</reference>
<accession>A0AAW2V2P8</accession>
<dbReference type="AlphaFoldDB" id="A0AAW2V2P8"/>
<reference evidence="1" key="2">
    <citation type="journal article" date="2024" name="Plant">
        <title>Genomic evolution and insights into agronomic trait innovations of Sesamum species.</title>
        <authorList>
            <person name="Miao H."/>
            <person name="Wang L."/>
            <person name="Qu L."/>
            <person name="Liu H."/>
            <person name="Sun Y."/>
            <person name="Le M."/>
            <person name="Wang Q."/>
            <person name="Wei S."/>
            <person name="Zheng Y."/>
            <person name="Lin W."/>
            <person name="Duan Y."/>
            <person name="Cao H."/>
            <person name="Xiong S."/>
            <person name="Wang X."/>
            <person name="Wei L."/>
            <person name="Li C."/>
            <person name="Ma Q."/>
            <person name="Ju M."/>
            <person name="Zhao R."/>
            <person name="Li G."/>
            <person name="Mu C."/>
            <person name="Tian Q."/>
            <person name="Mei H."/>
            <person name="Zhang T."/>
            <person name="Gao T."/>
            <person name="Zhang H."/>
        </authorList>
    </citation>
    <scope>NUCLEOTIDE SEQUENCE</scope>
    <source>
        <strain evidence="1">G02</strain>
    </source>
</reference>
<gene>
    <name evidence="1" type="ORF">Sradi_0856100</name>
</gene>
<name>A0AAW2V2P8_SESRA</name>
<comment type="caution">
    <text evidence="1">The sequence shown here is derived from an EMBL/GenBank/DDBJ whole genome shotgun (WGS) entry which is preliminary data.</text>
</comment>
<protein>
    <submittedName>
        <fullName evidence="1">Uncharacterized protein</fullName>
    </submittedName>
</protein>
<sequence length="69" mass="7823">MEFQRLLSDSALKYYYHGYRICASQVADADYPPLTALTDFLDIHPDLADAPELDEETPCELPDTLLYAP</sequence>
<evidence type="ECO:0000313" key="1">
    <source>
        <dbReference type="EMBL" id="KAL0423213.1"/>
    </source>
</evidence>
<proteinExistence type="predicted"/>
<dbReference type="EMBL" id="JACGWJ010000004">
    <property type="protein sequence ID" value="KAL0423213.1"/>
    <property type="molecule type" value="Genomic_DNA"/>
</dbReference>